<dbReference type="Proteomes" id="UP000813463">
    <property type="component" value="Chromosome 5"/>
</dbReference>
<reference evidence="4" key="1">
    <citation type="journal article" date="2021" name="Nat. Commun.">
        <title>Genomic analyses provide insights into spinach domestication and the genetic basis of agronomic traits.</title>
        <authorList>
            <person name="Cai X."/>
            <person name="Sun X."/>
            <person name="Xu C."/>
            <person name="Sun H."/>
            <person name="Wang X."/>
            <person name="Ge C."/>
            <person name="Zhang Z."/>
            <person name="Wang Q."/>
            <person name="Fei Z."/>
            <person name="Jiao C."/>
            <person name="Wang Q."/>
        </authorList>
    </citation>
    <scope>NUCLEOTIDE SEQUENCE [LARGE SCALE GENOMIC DNA]</scope>
    <source>
        <strain evidence="4">cv. Varoflay</strain>
    </source>
</reference>
<dbReference type="InterPro" id="IPR012474">
    <property type="entry name" value="Frigida"/>
</dbReference>
<organism evidence="4 5">
    <name type="scientific">Spinacia oleracea</name>
    <name type="common">Spinach</name>
    <dbReference type="NCBI Taxonomy" id="3562"/>
    <lineage>
        <taxon>Eukaryota</taxon>
        <taxon>Viridiplantae</taxon>
        <taxon>Streptophyta</taxon>
        <taxon>Embryophyta</taxon>
        <taxon>Tracheophyta</taxon>
        <taxon>Spermatophyta</taxon>
        <taxon>Magnoliopsida</taxon>
        <taxon>eudicotyledons</taxon>
        <taxon>Gunneridae</taxon>
        <taxon>Pentapetalae</taxon>
        <taxon>Caryophyllales</taxon>
        <taxon>Chenopodiaceae</taxon>
        <taxon>Chenopodioideae</taxon>
        <taxon>Anserineae</taxon>
        <taxon>Spinacia</taxon>
    </lineage>
</organism>
<evidence type="ECO:0000259" key="3">
    <source>
        <dbReference type="SMART" id="SM00768"/>
    </source>
</evidence>
<gene>
    <name evidence="5" type="primary">LOC110782594</name>
</gene>
<proteinExistence type="inferred from homology"/>
<dbReference type="PANTHER" id="PTHR31044">
    <property type="entry name" value="BETA-1,3 GLUCANASE"/>
    <property type="match status" value="1"/>
</dbReference>
<reference evidence="5" key="2">
    <citation type="submission" date="2025-08" db="UniProtKB">
        <authorList>
            <consortium name="RefSeq"/>
        </authorList>
    </citation>
    <scope>IDENTIFICATION</scope>
    <source>
        <tissue evidence="5">Leaf</tissue>
    </source>
</reference>
<dbReference type="Pfam" id="PF07983">
    <property type="entry name" value="X8"/>
    <property type="match status" value="1"/>
</dbReference>
<evidence type="ECO:0000256" key="1">
    <source>
        <dbReference type="ARBA" id="ARBA00022729"/>
    </source>
</evidence>
<keyword evidence="2" id="KW-0221">Differentiation</keyword>
<dbReference type="RefSeq" id="XP_056684652.1">
    <property type="nucleotide sequence ID" value="XM_056828674.1"/>
</dbReference>
<comment type="similarity">
    <text evidence="2">Belongs to the Frigida family.</text>
</comment>
<dbReference type="PANTHER" id="PTHR31044:SF36">
    <property type="entry name" value="CARBOHYDRATE-BINDING X8 DOMAIN SUPERFAMILY PROTEIN"/>
    <property type="match status" value="1"/>
</dbReference>
<keyword evidence="2" id="KW-0217">Developmental protein</keyword>
<dbReference type="Pfam" id="PF07899">
    <property type="entry name" value="Frigida"/>
    <property type="match status" value="1"/>
</dbReference>
<protein>
    <recommendedName>
        <fullName evidence="2">FRIGIDA-like protein</fullName>
    </recommendedName>
</protein>
<dbReference type="SMART" id="SM00768">
    <property type="entry name" value="X8"/>
    <property type="match status" value="1"/>
</dbReference>
<dbReference type="Gene3D" id="1.20.58.1040">
    <property type="match status" value="1"/>
</dbReference>
<dbReference type="InterPro" id="IPR012946">
    <property type="entry name" value="X8"/>
</dbReference>
<dbReference type="InterPro" id="IPR044788">
    <property type="entry name" value="X8_dom_prot"/>
</dbReference>
<name>A0ABM3QMR1_SPIOL</name>
<dbReference type="GeneID" id="110782594"/>
<keyword evidence="1" id="KW-0732">Signal</keyword>
<evidence type="ECO:0000313" key="5">
    <source>
        <dbReference type="RefSeq" id="XP_056684652.1"/>
    </source>
</evidence>
<keyword evidence="4" id="KW-1185">Reference proteome</keyword>
<accession>A0ABM3QMR1</accession>
<evidence type="ECO:0000313" key="4">
    <source>
        <dbReference type="Proteomes" id="UP000813463"/>
    </source>
</evidence>
<evidence type="ECO:0000256" key="2">
    <source>
        <dbReference type="RuleBase" id="RU364012"/>
    </source>
</evidence>
<sequence>MRKRIQVFWVSATSVSAIVSADVKARAKALAEAWKPKLNELDMGAGSGNSLEAHAILQLLATFCITSDFNAEELTKLVPLVSRRRQAADLCRSLGLSDKMPVCTKGRVEEKAEARMPVTTLSPPEGNTTFLDTTSWCVAIPGASQMDLQVALDWACGAGNANCGPIKSGRQCYEPNTLVSHASYAFNSYYQQNGNNDIACNFGGTATLTNKDPSYDKCSYAVSRSLTSSTTKLDVHNAEMSILIVLCMTIWLKL</sequence>
<feature type="domain" description="X8" evidence="3">
    <location>
        <begin position="135"/>
        <end position="220"/>
    </location>
</feature>
<keyword evidence="2" id="KW-0287">Flowering</keyword>